<proteinExistence type="predicted"/>
<feature type="compositionally biased region" description="Polar residues" evidence="1">
    <location>
        <begin position="96"/>
        <end position="111"/>
    </location>
</feature>
<evidence type="ECO:0000256" key="1">
    <source>
        <dbReference type="SAM" id="MobiDB-lite"/>
    </source>
</evidence>
<dbReference type="AlphaFoldDB" id="A0A166HYT2"/>
<keyword evidence="3" id="KW-1185">Reference proteome</keyword>
<organism evidence="2 3">
    <name type="scientific">Athelia psychrophila</name>
    <dbReference type="NCBI Taxonomy" id="1759441"/>
    <lineage>
        <taxon>Eukaryota</taxon>
        <taxon>Fungi</taxon>
        <taxon>Dikarya</taxon>
        <taxon>Basidiomycota</taxon>
        <taxon>Agaricomycotina</taxon>
        <taxon>Agaricomycetes</taxon>
        <taxon>Agaricomycetidae</taxon>
        <taxon>Atheliales</taxon>
        <taxon>Atheliaceae</taxon>
        <taxon>Athelia</taxon>
    </lineage>
</organism>
<accession>A0A166HYT2</accession>
<feature type="region of interest" description="Disordered" evidence="1">
    <location>
        <begin position="92"/>
        <end position="111"/>
    </location>
</feature>
<reference evidence="2 3" key="1">
    <citation type="journal article" date="2016" name="Mol. Biol. Evol.">
        <title>Comparative Genomics of Early-Diverging Mushroom-Forming Fungi Provides Insights into the Origins of Lignocellulose Decay Capabilities.</title>
        <authorList>
            <person name="Nagy L.G."/>
            <person name="Riley R."/>
            <person name="Tritt A."/>
            <person name="Adam C."/>
            <person name="Daum C."/>
            <person name="Floudas D."/>
            <person name="Sun H."/>
            <person name="Yadav J.S."/>
            <person name="Pangilinan J."/>
            <person name="Larsson K.H."/>
            <person name="Matsuura K."/>
            <person name="Barry K."/>
            <person name="Labutti K."/>
            <person name="Kuo R."/>
            <person name="Ohm R.A."/>
            <person name="Bhattacharya S.S."/>
            <person name="Shirouzu T."/>
            <person name="Yoshinaga Y."/>
            <person name="Martin F.M."/>
            <person name="Grigoriev I.V."/>
            <person name="Hibbett D.S."/>
        </authorList>
    </citation>
    <scope>NUCLEOTIDE SEQUENCE [LARGE SCALE GENOMIC DNA]</scope>
    <source>
        <strain evidence="2 3">CBS 109695</strain>
    </source>
</reference>
<dbReference type="EMBL" id="KV417564">
    <property type="protein sequence ID" value="KZP19386.1"/>
    <property type="molecule type" value="Genomic_DNA"/>
</dbReference>
<name>A0A166HYT2_9AGAM</name>
<sequence>MTYSSIRRGPAWRRSRLRRVFGAVLESTVSTVSQLLSEPLGHIHTQASSRVCISCVARIGTLESRRLDTIAIIQHSRCNPYTLALSPMLRRDPGSDQYSDGSGHSISNWKP</sequence>
<protein>
    <submittedName>
        <fullName evidence="2">Uncharacterized protein</fullName>
    </submittedName>
</protein>
<dbReference type="Proteomes" id="UP000076532">
    <property type="component" value="Unassembled WGS sequence"/>
</dbReference>
<gene>
    <name evidence="2" type="ORF">FIBSPDRAFT_566496</name>
</gene>
<evidence type="ECO:0000313" key="2">
    <source>
        <dbReference type="EMBL" id="KZP19386.1"/>
    </source>
</evidence>
<evidence type="ECO:0000313" key="3">
    <source>
        <dbReference type="Proteomes" id="UP000076532"/>
    </source>
</evidence>